<name>A0A0K1Y5L8_9CAUD</name>
<dbReference type="KEGG" id="vg:26518659"/>
<dbReference type="Proteomes" id="UP000204179">
    <property type="component" value="Segment"/>
</dbReference>
<proteinExistence type="predicted"/>
<evidence type="ECO:0000313" key="1">
    <source>
        <dbReference type="EMBL" id="AKY02115.1"/>
    </source>
</evidence>
<dbReference type="GeneID" id="26518659"/>
<sequence length="88" mass="10233">MSHNLESVVESQRYLEALMNKIALGSLIDLSFQEAIDVCHWLNRRVRPIGKEWYLTAKVKDGRYGLWMSSGAEYITTKEDLNSRWELA</sequence>
<gene>
    <name evidence="1" type="ORF">JD18_244</name>
</gene>
<protein>
    <submittedName>
        <fullName evidence="1">Uncharacterized protein</fullName>
    </submittedName>
</protein>
<organism evidence="1 2">
    <name type="scientific">Klebsiella phage JD18</name>
    <dbReference type="NCBI Taxonomy" id="1698360"/>
    <lineage>
        <taxon>Viruses</taxon>
        <taxon>Duplodnaviria</taxon>
        <taxon>Heunggongvirae</taxon>
        <taxon>Uroviricota</taxon>
        <taxon>Caudoviricetes</taxon>
        <taxon>Pantevenvirales</taxon>
        <taxon>Straboviridae</taxon>
        <taxon>Tevenvirinae</taxon>
        <taxon>Jiaodavirus</taxon>
        <taxon>Jiaodavirus jd18</taxon>
    </lineage>
</organism>
<dbReference type="RefSeq" id="YP_009190825.1">
    <property type="nucleotide sequence ID" value="NC_028686.1"/>
</dbReference>
<reference evidence="1 2" key="1">
    <citation type="submission" date="2015-07" db="EMBL/GenBank/DDBJ databases">
        <title>Isolation and characterization of JD18-a novel lytic bacteriophage for Klebsiella pneumoniae.</title>
        <authorList>
            <person name="Fan J."/>
            <person name="Zhang X."/>
            <person name="Guo X."/>
            <person name="He P."/>
            <person name="Zhang Y."/>
        </authorList>
    </citation>
    <scope>NUCLEOTIDE SEQUENCE [LARGE SCALE GENOMIC DNA]</scope>
</reference>
<dbReference type="EMBL" id="KT239446">
    <property type="protein sequence ID" value="AKY02115.1"/>
    <property type="molecule type" value="Genomic_DNA"/>
</dbReference>
<keyword evidence="2" id="KW-1185">Reference proteome</keyword>
<accession>A0A0K1Y5L8</accession>
<evidence type="ECO:0000313" key="2">
    <source>
        <dbReference type="Proteomes" id="UP000204179"/>
    </source>
</evidence>